<evidence type="ECO:0000256" key="4">
    <source>
        <dbReference type="ARBA" id="ARBA00023163"/>
    </source>
</evidence>
<accession>A0ABU1VAX6</accession>
<dbReference type="SUPFAM" id="SSF46689">
    <property type="entry name" value="Homeodomain-like"/>
    <property type="match status" value="1"/>
</dbReference>
<dbReference type="Gene3D" id="1.10.357.10">
    <property type="entry name" value="Tetracycline Repressor, domain 2"/>
    <property type="match status" value="1"/>
</dbReference>
<dbReference type="PROSITE" id="PS50977">
    <property type="entry name" value="HTH_TETR_2"/>
    <property type="match status" value="1"/>
</dbReference>
<organism evidence="7 8">
    <name type="scientific">Hydrogenophaga laconesensis</name>
    <dbReference type="NCBI Taxonomy" id="1805971"/>
    <lineage>
        <taxon>Bacteria</taxon>
        <taxon>Pseudomonadati</taxon>
        <taxon>Pseudomonadota</taxon>
        <taxon>Betaproteobacteria</taxon>
        <taxon>Burkholderiales</taxon>
        <taxon>Comamonadaceae</taxon>
        <taxon>Hydrogenophaga</taxon>
    </lineage>
</organism>
<keyword evidence="3 5" id="KW-0238">DNA-binding</keyword>
<evidence type="ECO:0000259" key="6">
    <source>
        <dbReference type="PROSITE" id="PS50977"/>
    </source>
</evidence>
<dbReference type="InterPro" id="IPR023772">
    <property type="entry name" value="DNA-bd_HTH_TetR-type_CS"/>
</dbReference>
<name>A0ABU1VAX6_9BURK</name>
<dbReference type="InterPro" id="IPR001647">
    <property type="entry name" value="HTH_TetR"/>
</dbReference>
<dbReference type="PANTHER" id="PTHR30055:SF181">
    <property type="entry name" value="BLR6905 PROTEIN"/>
    <property type="match status" value="1"/>
</dbReference>
<gene>
    <name evidence="7" type="ORF">J2X09_002341</name>
</gene>
<dbReference type="PROSITE" id="PS01081">
    <property type="entry name" value="HTH_TETR_1"/>
    <property type="match status" value="1"/>
</dbReference>
<protein>
    <submittedName>
        <fullName evidence="7">AcrR family transcriptional regulator</fullName>
    </submittedName>
</protein>
<dbReference type="PANTHER" id="PTHR30055">
    <property type="entry name" value="HTH-TYPE TRANSCRIPTIONAL REGULATOR RUTR"/>
    <property type="match status" value="1"/>
</dbReference>
<dbReference type="InterPro" id="IPR050109">
    <property type="entry name" value="HTH-type_TetR-like_transc_reg"/>
</dbReference>
<feature type="domain" description="HTH tetR-type" evidence="6">
    <location>
        <begin position="1"/>
        <end position="53"/>
    </location>
</feature>
<proteinExistence type="predicted"/>
<dbReference type="InterPro" id="IPR009057">
    <property type="entry name" value="Homeodomain-like_sf"/>
</dbReference>
<keyword evidence="8" id="KW-1185">Reference proteome</keyword>
<evidence type="ECO:0000313" key="8">
    <source>
        <dbReference type="Proteomes" id="UP001265550"/>
    </source>
</evidence>
<dbReference type="Proteomes" id="UP001265550">
    <property type="component" value="Unassembled WGS sequence"/>
</dbReference>
<dbReference type="Pfam" id="PF00440">
    <property type="entry name" value="TetR_N"/>
    <property type="match status" value="1"/>
</dbReference>
<feature type="DNA-binding region" description="H-T-H motif" evidence="5">
    <location>
        <begin position="16"/>
        <end position="35"/>
    </location>
</feature>
<keyword evidence="4" id="KW-0804">Transcription</keyword>
<dbReference type="EMBL" id="JAVDWE010000005">
    <property type="protein sequence ID" value="MDR7094600.1"/>
    <property type="molecule type" value="Genomic_DNA"/>
</dbReference>
<evidence type="ECO:0000256" key="2">
    <source>
        <dbReference type="ARBA" id="ARBA00023015"/>
    </source>
</evidence>
<sequence>MEKAIQHFTRHGFGGSTRELARELGVTQPLLYRYFPSKEALIDRVYDEVFDKSPAWEGGLTDRSVPLNERLRRFYVAYAGIILREEWIRIFIFAGLTKEGINNRYLNKLHARVFVPVLKEVRHSYGISEPGSNDVLDAEVELVWGLHASIFYLGVRKWIYGLKIPKDVDAVIRAKVDTFLAGAPAVMQGMRKDGAGKQ</sequence>
<comment type="caution">
    <text evidence="7">The sequence shown here is derived from an EMBL/GenBank/DDBJ whole genome shotgun (WGS) entry which is preliminary data.</text>
</comment>
<evidence type="ECO:0000313" key="7">
    <source>
        <dbReference type="EMBL" id="MDR7094600.1"/>
    </source>
</evidence>
<keyword evidence="1" id="KW-0678">Repressor</keyword>
<reference evidence="7 8" key="1">
    <citation type="submission" date="2023-07" db="EMBL/GenBank/DDBJ databases">
        <title>Sorghum-associated microbial communities from plants grown in Nebraska, USA.</title>
        <authorList>
            <person name="Schachtman D."/>
        </authorList>
    </citation>
    <scope>NUCLEOTIDE SEQUENCE [LARGE SCALE GENOMIC DNA]</scope>
    <source>
        <strain evidence="7 8">BE240</strain>
    </source>
</reference>
<evidence type="ECO:0000256" key="1">
    <source>
        <dbReference type="ARBA" id="ARBA00022491"/>
    </source>
</evidence>
<evidence type="ECO:0000256" key="5">
    <source>
        <dbReference type="PROSITE-ProRule" id="PRU00335"/>
    </source>
</evidence>
<keyword evidence="2" id="KW-0805">Transcription regulation</keyword>
<evidence type="ECO:0000256" key="3">
    <source>
        <dbReference type="ARBA" id="ARBA00023125"/>
    </source>
</evidence>